<organism evidence="6 7">
    <name type="scientific">Meiothermus granaticius NBRC 107808</name>
    <dbReference type="NCBI Taxonomy" id="1227551"/>
    <lineage>
        <taxon>Bacteria</taxon>
        <taxon>Thermotogati</taxon>
        <taxon>Deinococcota</taxon>
        <taxon>Deinococci</taxon>
        <taxon>Thermales</taxon>
        <taxon>Thermaceae</taxon>
        <taxon>Meiothermus</taxon>
    </lineage>
</organism>
<dbReference type="GO" id="GO:0016491">
    <property type="term" value="F:oxidoreductase activity"/>
    <property type="evidence" value="ECO:0007669"/>
    <property type="project" value="UniProtKB-KW"/>
</dbReference>
<proteinExistence type="predicted"/>
<sequence>MAAGLSFRLEGVPWWGVWLALNYDGVVRHSGSGAWGSSAWGFGPLGFAYRPSDPERYRLRGLNLARQRDGSVWVNALLVYGVDGTAPGGDRRLHRQAAGEVERVVGYLRRAAPALFGTAQLVEVAPEFYLRESRHLLGLYRLRADDVLYGRDFPDTVAVGSYPLDGQSYRRGEALYLLGTPAPYGVPFRTMVPRGLDNLLVVSQAASYDSVAAFSARVVPLQMALGEAAGTAAYLAKRQALEFPALAAQPEALREQLLRQGANLLPEPSDPRKDMANPAYPAAIELYRRGLFSTPYFMVGRLYLEEPMAVGDFLINLQHFYGARYPGSSALQAVQDEMWFFRGRWRQALYRTEANRILERLGMHLRLPENNRPLRRGEAAALLWELFRPSLLGPDWLRPQGGEDPGTGVPSAMPGFSR</sequence>
<evidence type="ECO:0000256" key="2">
    <source>
        <dbReference type="ARBA" id="ARBA00023002"/>
    </source>
</evidence>
<evidence type="ECO:0000313" key="7">
    <source>
        <dbReference type="Proteomes" id="UP000266178"/>
    </source>
</evidence>
<keyword evidence="4" id="KW-0411">Iron-sulfur</keyword>
<dbReference type="PANTHER" id="PTHR43498:SF1">
    <property type="entry name" value="COB--COM HETERODISULFIDE REDUCTASE IRON-SULFUR SUBUNIT A"/>
    <property type="match status" value="1"/>
</dbReference>
<keyword evidence="3" id="KW-0408">Iron</keyword>
<accession>A0A399F396</accession>
<keyword evidence="1" id="KW-0479">Metal-binding</keyword>
<evidence type="ECO:0000256" key="3">
    <source>
        <dbReference type="ARBA" id="ARBA00023004"/>
    </source>
</evidence>
<dbReference type="EMBL" id="QWLB01000079">
    <property type="protein sequence ID" value="RIH90573.1"/>
    <property type="molecule type" value="Genomic_DNA"/>
</dbReference>
<dbReference type="GO" id="GO:0046872">
    <property type="term" value="F:metal ion binding"/>
    <property type="evidence" value="ECO:0007669"/>
    <property type="project" value="UniProtKB-KW"/>
</dbReference>
<comment type="caution">
    <text evidence="6">The sequence shown here is derived from an EMBL/GenBank/DDBJ whole genome shotgun (WGS) entry which is preliminary data.</text>
</comment>
<dbReference type="GO" id="GO:0051536">
    <property type="term" value="F:iron-sulfur cluster binding"/>
    <property type="evidence" value="ECO:0007669"/>
    <property type="project" value="UniProtKB-KW"/>
</dbReference>
<keyword evidence="7" id="KW-1185">Reference proteome</keyword>
<evidence type="ECO:0000256" key="4">
    <source>
        <dbReference type="ARBA" id="ARBA00023014"/>
    </source>
</evidence>
<protein>
    <submittedName>
        <fullName evidence="6">FAD dependent oxidoreductase</fullName>
    </submittedName>
</protein>
<feature type="region of interest" description="Disordered" evidence="5">
    <location>
        <begin position="398"/>
        <end position="418"/>
    </location>
</feature>
<dbReference type="Proteomes" id="UP000266178">
    <property type="component" value="Unassembled WGS sequence"/>
</dbReference>
<evidence type="ECO:0000256" key="5">
    <source>
        <dbReference type="SAM" id="MobiDB-lite"/>
    </source>
</evidence>
<keyword evidence="2" id="KW-0560">Oxidoreductase</keyword>
<evidence type="ECO:0000313" key="6">
    <source>
        <dbReference type="EMBL" id="RIH90573.1"/>
    </source>
</evidence>
<gene>
    <name evidence="6" type="ORF">Mgrana_03230</name>
</gene>
<name>A0A399F396_9DEIN</name>
<dbReference type="PANTHER" id="PTHR43498">
    <property type="entry name" value="FERREDOXIN:COB-COM HETERODISULFIDE REDUCTASE SUBUNIT A"/>
    <property type="match status" value="1"/>
</dbReference>
<evidence type="ECO:0000256" key="1">
    <source>
        <dbReference type="ARBA" id="ARBA00022723"/>
    </source>
</evidence>
<dbReference type="AlphaFoldDB" id="A0A399F396"/>
<reference evidence="6 7" key="1">
    <citation type="submission" date="2018-08" db="EMBL/GenBank/DDBJ databases">
        <title>Meiothermus granaticius genome AF-68 sequencing project.</title>
        <authorList>
            <person name="Da Costa M.S."/>
            <person name="Albuquerque L."/>
            <person name="Raposo P."/>
            <person name="Froufe H.J.C."/>
            <person name="Barroso C.S."/>
            <person name="Egas C."/>
        </authorList>
    </citation>
    <scope>NUCLEOTIDE SEQUENCE [LARGE SCALE GENOMIC DNA]</scope>
    <source>
        <strain evidence="6 7">AF-68</strain>
    </source>
</reference>
<dbReference type="InterPro" id="IPR039650">
    <property type="entry name" value="HdrA-like"/>
</dbReference>
<dbReference type="Pfam" id="PF12831">
    <property type="entry name" value="FAD_oxidored"/>
    <property type="match status" value="1"/>
</dbReference>